<keyword evidence="2" id="KW-0732">Signal</keyword>
<evidence type="ECO:0000256" key="2">
    <source>
        <dbReference type="SAM" id="SignalP"/>
    </source>
</evidence>
<feature type="region of interest" description="Disordered" evidence="1">
    <location>
        <begin position="86"/>
        <end position="113"/>
    </location>
</feature>
<reference evidence="3 4" key="1">
    <citation type="journal article" date="2019" name="Syst. Appl. Microbiol.">
        <title>Polyphasic characterization of two novel Lactobacillus spp. isolated from blown salami packages: Description of Lactobacillus halodurans sp. nov. and Lactobacillus salsicarnum sp. nov.</title>
        <authorList>
            <person name="Schuster J.A."/>
            <person name="Klingl A."/>
            <person name="Vogel R.F."/>
            <person name="Ehrmann M.A."/>
        </authorList>
    </citation>
    <scope>NUCLEOTIDE SEQUENCE [LARGE SCALE GENOMIC DNA]</scope>
    <source>
        <strain evidence="3 4">TMW 1.2118</strain>
    </source>
</reference>
<gene>
    <name evidence="3" type="ORF">FHL02_08295</name>
</gene>
<dbReference type="InterPro" id="IPR024079">
    <property type="entry name" value="MetalloPept_cat_dom_sf"/>
</dbReference>
<dbReference type="EMBL" id="VDFM01000010">
    <property type="protein sequence ID" value="MQS53019.1"/>
    <property type="molecule type" value="Genomic_DNA"/>
</dbReference>
<dbReference type="RefSeq" id="WP_153383553.1">
    <property type="nucleotide sequence ID" value="NZ_VDFM01000010.1"/>
</dbReference>
<feature type="signal peptide" evidence="2">
    <location>
        <begin position="1"/>
        <end position="29"/>
    </location>
</feature>
<dbReference type="Proteomes" id="UP000380386">
    <property type="component" value="Unassembled WGS sequence"/>
</dbReference>
<comment type="caution">
    <text evidence="3">The sequence shown here is derived from an EMBL/GenBank/DDBJ whole genome shotgun (WGS) entry which is preliminary data.</text>
</comment>
<accession>A0A5P0ZIU7</accession>
<dbReference type="OrthoDB" id="2296354at2"/>
<evidence type="ECO:0000313" key="3">
    <source>
        <dbReference type="EMBL" id="MQS53019.1"/>
    </source>
</evidence>
<dbReference type="AlphaFoldDB" id="A0A5P0ZIU7"/>
<protein>
    <recommendedName>
        <fullName evidence="5">Matrixin family metalloprotease</fullName>
    </recommendedName>
</protein>
<organism evidence="3 4">
    <name type="scientific">Companilactobacillus mishanensis</name>
    <dbReference type="NCBI Taxonomy" id="2486008"/>
    <lineage>
        <taxon>Bacteria</taxon>
        <taxon>Bacillati</taxon>
        <taxon>Bacillota</taxon>
        <taxon>Bacilli</taxon>
        <taxon>Lactobacillales</taxon>
        <taxon>Lactobacillaceae</taxon>
        <taxon>Companilactobacillus</taxon>
    </lineage>
</organism>
<evidence type="ECO:0000313" key="4">
    <source>
        <dbReference type="Proteomes" id="UP000380386"/>
    </source>
</evidence>
<dbReference type="Gene3D" id="3.40.390.10">
    <property type="entry name" value="Collagenase (Catalytic Domain)"/>
    <property type="match status" value="1"/>
</dbReference>
<name>A0A5P0ZIU7_9LACO</name>
<dbReference type="SUPFAM" id="SSF55486">
    <property type="entry name" value="Metalloproteases ('zincins'), catalytic domain"/>
    <property type="match status" value="1"/>
</dbReference>
<feature type="chain" id="PRO_5024455331" description="Matrixin family metalloprotease" evidence="2">
    <location>
        <begin position="30"/>
        <end position="289"/>
    </location>
</feature>
<sequence>MKRLIISILLTFAVLFSLKSSITSNDVLADYEDAPEVTTDYEDATEETMPPDMMTTDEDEQLGQVKMDDLDNTLISVAGATFSFADETDNDTDGSNDNITPAPMPQTGGSAADIGLGDKSNIKVYCSSNEVGTNIVDSLQTAVRNWSNSLGEGYVCFQFVNDKNQANIIISGTSLANGSKEDGYTDLTDVVWTTGAGVKAYKHARIQLSNYVKSLNANNPIQVHVLMHELGHALGFVDLGNTTQYRNNGVIQEFNTRNDVMYGKTNSCTTVTDREVMEFQTITKAIWNR</sequence>
<evidence type="ECO:0000256" key="1">
    <source>
        <dbReference type="SAM" id="MobiDB-lite"/>
    </source>
</evidence>
<evidence type="ECO:0008006" key="5">
    <source>
        <dbReference type="Google" id="ProtNLM"/>
    </source>
</evidence>
<dbReference type="GO" id="GO:0008237">
    <property type="term" value="F:metallopeptidase activity"/>
    <property type="evidence" value="ECO:0007669"/>
    <property type="project" value="InterPro"/>
</dbReference>
<proteinExistence type="predicted"/>